<comment type="caution">
    <text evidence="1">The sequence shown here is derived from an EMBL/GenBank/DDBJ whole genome shotgun (WGS) entry which is preliminary data.</text>
</comment>
<proteinExistence type="predicted"/>
<evidence type="ECO:0000313" key="2">
    <source>
        <dbReference type="Proteomes" id="UP001595721"/>
    </source>
</evidence>
<dbReference type="Proteomes" id="UP001595721">
    <property type="component" value="Unassembled WGS sequence"/>
</dbReference>
<dbReference type="InterPro" id="IPR045389">
    <property type="entry name" value="DUF6522"/>
</dbReference>
<sequence length="89" mass="9989">MAGIIATDEGFQVEAELLGEEFDLPPEEIAERMRDGRITSRCEKGEGADAGRWRLTFFHAGRALRLTLGADFQILSRASFDAPRQRRAH</sequence>
<accession>A0ABV7R967</accession>
<keyword evidence="2" id="KW-1185">Reference proteome</keyword>
<dbReference type="Pfam" id="PF20132">
    <property type="entry name" value="DUF6522"/>
    <property type="match status" value="1"/>
</dbReference>
<organism evidence="1 2">
    <name type="scientific">Paracoccus mangrovi</name>
    <dbReference type="NCBI Taxonomy" id="1715645"/>
    <lineage>
        <taxon>Bacteria</taxon>
        <taxon>Pseudomonadati</taxon>
        <taxon>Pseudomonadota</taxon>
        <taxon>Alphaproteobacteria</taxon>
        <taxon>Rhodobacterales</taxon>
        <taxon>Paracoccaceae</taxon>
        <taxon>Paracoccus</taxon>
    </lineage>
</organism>
<dbReference type="RefSeq" id="WP_374427630.1">
    <property type="nucleotide sequence ID" value="NZ_JBHRXJ010000015.1"/>
</dbReference>
<name>A0ABV7R967_9RHOB</name>
<gene>
    <name evidence="1" type="ORF">ACFOMH_16655</name>
</gene>
<evidence type="ECO:0000313" key="1">
    <source>
        <dbReference type="EMBL" id="MFC3529806.1"/>
    </source>
</evidence>
<reference evidence="2" key="1">
    <citation type="journal article" date="2019" name="Int. J. Syst. Evol. Microbiol.">
        <title>The Global Catalogue of Microorganisms (GCM) 10K type strain sequencing project: providing services to taxonomists for standard genome sequencing and annotation.</title>
        <authorList>
            <consortium name="The Broad Institute Genomics Platform"/>
            <consortium name="The Broad Institute Genome Sequencing Center for Infectious Disease"/>
            <person name="Wu L."/>
            <person name="Ma J."/>
        </authorList>
    </citation>
    <scope>NUCLEOTIDE SEQUENCE [LARGE SCALE GENOMIC DNA]</scope>
    <source>
        <strain evidence="2">KCTC 42899</strain>
    </source>
</reference>
<dbReference type="EMBL" id="JBHRXJ010000015">
    <property type="protein sequence ID" value="MFC3529806.1"/>
    <property type="molecule type" value="Genomic_DNA"/>
</dbReference>
<protein>
    <submittedName>
        <fullName evidence="1">DUF6522 family protein</fullName>
    </submittedName>
</protein>